<feature type="compositionally biased region" description="Basic and acidic residues" evidence="2">
    <location>
        <begin position="300"/>
        <end position="311"/>
    </location>
</feature>
<feature type="compositionally biased region" description="Acidic residues" evidence="2">
    <location>
        <begin position="2023"/>
        <end position="2033"/>
    </location>
</feature>
<feature type="compositionally biased region" description="Low complexity" evidence="2">
    <location>
        <begin position="818"/>
        <end position="830"/>
    </location>
</feature>
<evidence type="ECO:0000256" key="1">
    <source>
        <dbReference type="SAM" id="Coils"/>
    </source>
</evidence>
<feature type="compositionally biased region" description="Acidic residues" evidence="2">
    <location>
        <begin position="2460"/>
        <end position="2478"/>
    </location>
</feature>
<feature type="region of interest" description="Disordered" evidence="2">
    <location>
        <begin position="171"/>
        <end position="232"/>
    </location>
</feature>
<evidence type="ECO:0000313" key="3">
    <source>
        <dbReference type="EMBL" id="KAL3671474.1"/>
    </source>
</evidence>
<feature type="region of interest" description="Disordered" evidence="2">
    <location>
        <begin position="580"/>
        <end position="604"/>
    </location>
</feature>
<dbReference type="Proteomes" id="UP001632037">
    <property type="component" value="Unassembled WGS sequence"/>
</dbReference>
<feature type="compositionally biased region" description="Polar residues" evidence="2">
    <location>
        <begin position="204"/>
        <end position="224"/>
    </location>
</feature>
<feature type="compositionally biased region" description="Acidic residues" evidence="2">
    <location>
        <begin position="2358"/>
        <end position="2372"/>
    </location>
</feature>
<feature type="compositionally biased region" description="Acidic residues" evidence="2">
    <location>
        <begin position="2409"/>
        <end position="2421"/>
    </location>
</feature>
<feature type="compositionally biased region" description="Basic and acidic residues" evidence="2">
    <location>
        <begin position="332"/>
        <end position="341"/>
    </location>
</feature>
<sequence length="3461" mass="384418">MEGRGRQDADGVRRSRTFSGRQVPLEMGKVRVGGSGRPVSAVLSAAASRRASVNSSQETAAELSSALSPRVTLEPHPRSPFRRKEEPSKTVLQVAQVSSGPRFQVKKATGPHLNARSPLKTIQSTTNTGKNDFALMRSSRDDAKGASGSGEILAKEQTEKMLQLREQVALNTDENAKTSAEELSTGNRPNTSAVDLLLTEEQPEGSTNVLEEKAIQSNSENTRSPELPRRSSLVLPAATGTFVSSMPSLTKVRSSFTARELALFTQRLETSESEGHVQRYHVASHPHSTAATIHSLTHRSNQDHARTEERRSSHKRTLPSSKPQRESNNLPSERDKVESTWKRVDTSIEHIYEDPSIDMVQQYLLHSHHTTSGQKKRKMVERERALAAASDLREHQSEEQKRQEKRQQRKLQLQKMSEAIRLQNQRSVRAKAVHSSDLNERRTRSTRRAESAPTLPERKPPVPRLSRPVTSANTRQKKPKMETSRPQGGVSTSILMGLTPNPSDTQQENAVKDEVVDEEVAGSPGDHVAAKRKPASNTPRSSKRKKRGVTAEPSEAKAAVQAREERRAIAREYMLLQKQSRKVWSAKAKEQSQREQEKRQQKLELLEATRLKKLRLSRKRSKEQKKYELDDLMDEPPATVAVAIPSTHGSMIQGIEIHGPTKLELQPEGNRSDDKELTLDEPDVDIENDGGIGNIHPSELSTHHENRAESFYGNDQDVNQNVETDDRFRKLLELREKAAALSARLSGLRNQTRGSDAMWIPSANLIKPGDDEFQARAKDTGKSEQLEGAEDSSQDESEQDEELSEQADDSEGSERGNEQSSSGESSSSDSDTSKPTKQLERNTLKEEIEMIRATEAQRGVQQTEVDAADSFGVYEVDGNDEDIDIRSIGVHNIGVVWPIEQQNDTTVTGQAERSPLDRSPSSSSSVSPAPASPTSSQRENWLDNEENVVNEEGFELEFYQQMKSRLKSPTPIDEATEAAAARGRESEDGVDSASSSDSEGHLAPPRRFNPADRGYKQKREPTGKSGDSSAGLMRLIRETDDSLSVVDRAAKRLFRQQLERSERKREMELQERMEAEKRELLAKDLALKTVMASITGKESSCSDSDDMQSNAEENELQSSQYKRLEEIMDEVEKERARENEATSESDRDTSIRDETEQKPSSAQSQNVNPSQGLPVSPSSAFWDQLVAETTEKEAEDPDVVAQRESRLREDQTSTNSPRLNSPRTLSRKLLAAVNYQETIFEAHMELAMMEHSHRLASVRAETITLAQVFKEEMENNSTAQLEKKVDGYMNDVMQQLDAIRQVEEQVPYQQADAPSSAALGVDTSVAAGEHDGGEQRSILAIEASYELEYASDDDFYEESFEKESQRKSEQQLPTSDASIREESRSKSLRKSESESEIQSEQEDDFYEESFERDSQLHTEQQLPTSDASIVEESRSKSLAKSEIESEIRSAVSKQDCEKDFGVSGEKSTVEEESYAEDSAMEAAVESEVEDEVPSSPIVESNADESMSVNYEEDFEACSPKAQVVPNHLSQGTVEDELETSKMSEDSVVESEVEDEVPSSATVASKVNESMSVNYEEDFEVSSPKPRAMSNRLSQDMVEDEFQASKSSEASAAESTMENEVPSSPTVESKADASMSMNYEEDFEASSPKARATSNQLNQDTVEDELEVSKSSEESESSGDIEEEVGENDSAKAEEESATEHVESDYYSSQFDDANAFKSTKKLEQFTVQTQDQPKRDKAPTSVPNELKLSGIQPSSTVSAAYVVDLERRKQAEESLLSLRLQTVEQKYQRELKQLENTLGSAQDLETRKETLLMAFMAEKANVESLKAASTARYYQDLHTFRSLCLDWPHTVGNESNRGQPPYFSGQVASFVPAVVSPVVVTVPSKPPTLEDDEQDTSTRHEYTDDFGSENDDTEAIEEERNDKSDAIAESTSIGSEHSRNDDNFKESSDVPEEEEEDFEQESDGKAASVQEDQEDFVGESDIKSASVQEEGEEFEPERDIKSPSVQEEEDFERESDRKSASEHEEEVEYEDEFVSMSEDVSERKDVVDEAEVAENSEIDEHEAHSDKGDSDYDEDFASISESTPIQRASSANSSPPDETEVGVMEEKPSDAGEISSGSDIEVQQKSPTFEEVDSEEIAKSNQQKYSEDDFESGQLDQSVLPPAEQSMSHRMGQSSSEDSSMTKLLVAEVAILQKATGAMKKSETEDDKLATKKAKVEELLRAKERLLNQQTETFRRDEEKRQVDVLAKLALEVDVEEKLRRAKDEISQQLTTEFDTLKQTYPMLRVTASTVPKERTETASTPSVISKLFGKNAIDRATVVEEGYEEEYEAESFEEELNDRDGNEAGLTKQLSDVASYEADEVEAEDSNDDVVSEVPSHESDVAEAVVTSIVGAEEVENDEQEASQVPSESDDYDYENESFDEAQSVPDSLPDGDEEASEVKEDVSAAEELPVEYTRKEEETLEQSGYDDEEAYSDEAFDSASELSTNEAEEPVRTPQVATTNESITIDAPRAAEKSITSDEELAEAIETDETQLEEKQAANSAEFESDLAPKSVLNESNVLAVSVSVSLSRDEVEESLTKSIEERNARLQALKQKVENRKKAILAVQKQMRVERRKEKLVAEEKLIWDEMEAVERLLHADEAALDLCQQRNRLEMMHLEARHRKLSAGRKPKQNVREQEIDLLREFDYIEEAQTDGKQQRHSAPASRGHTSRRFDLLDGYSYIEAAEPVAFVPVIDTPEVIAQRAEAGKSDGEDYGFSAQDALVKEDGSQPLTSSEHFDCGEESLTLSAGGMKSDIHEVDEEFQGEKHDRSNLMIEREYGTQHTSKLETTDEAIVQHGSLGVEGPVDLLAEYAFVEIAEVVSCVKSGLPSADLLVDYDYVEIVEAVPQEHVLQPEAVTDATAYDHDEVISPPGSEVGYGVYETVPKAESEREGDFVVVSSTTHEVKSSVKLGDDNDTSNNAGSVEESIEDEESNVLASVAAGTGMNSDSGPREEAQQTDVTRHEAVVDRISTLLYADIFQEMEEEILSLISSGRLVQLQPDPQLPTMQGSLPESPQPTPFSDEVGEGSIDSRYTADWSVEQSSESVRARSPKTGLPSSENVCEEEEELASIEESATYADSFAEESFLHSKEGPDVLKDSSDEKREEESVKNSEQGGGSIVEFDKQKTLQIPSNSELEEAPTETKTGPGEALQSEQVADAIFGAVFDEIITSELQLWSRQPSPAPQHDTSESTTKHSDKRVVTVTATSTSGSPMRTPTQKSRARDRVLTRRIVDQLDIVDGEIRLPTFKAFNVESDFPAAQALYDTVEDLAYDYFRAIQQSLSRIDSTSVLALLHRNVHAEIDELLAVRAQSEHELERQLQLISDESGVETGLNRDVLLSQNCIVSNVKSIVSKVQSDLSRTTEELSTAALLTEPSLLPRTPSRRAKSTSILSSLQTQQDQELQQRITGMILSDLMRDAGLP</sequence>
<feature type="compositionally biased region" description="Basic and acidic residues" evidence="2">
    <location>
        <begin position="1688"/>
        <end position="1703"/>
    </location>
</feature>
<feature type="coiled-coil region" evidence="1">
    <location>
        <begin position="1051"/>
        <end position="1083"/>
    </location>
</feature>
<feature type="region of interest" description="Disordered" evidence="2">
    <location>
        <begin position="1189"/>
        <end position="1223"/>
    </location>
</feature>
<feature type="compositionally biased region" description="Basic and acidic residues" evidence="2">
    <location>
        <begin position="437"/>
        <end position="460"/>
    </location>
</feature>
<organism evidence="3 4">
    <name type="scientific">Phytophthora oleae</name>
    <dbReference type="NCBI Taxonomy" id="2107226"/>
    <lineage>
        <taxon>Eukaryota</taxon>
        <taxon>Sar</taxon>
        <taxon>Stramenopiles</taxon>
        <taxon>Oomycota</taxon>
        <taxon>Peronosporomycetes</taxon>
        <taxon>Peronosporales</taxon>
        <taxon>Peronosporaceae</taxon>
        <taxon>Phytophthora</taxon>
    </lineage>
</organism>
<feature type="compositionally biased region" description="Basic and acidic residues" evidence="2">
    <location>
        <begin position="774"/>
        <end position="785"/>
    </location>
</feature>
<keyword evidence="1" id="KW-0175">Coiled coil</keyword>
<feature type="compositionally biased region" description="Basic and acidic residues" evidence="2">
    <location>
        <begin position="587"/>
        <end position="604"/>
    </location>
</feature>
<feature type="compositionally biased region" description="Acidic residues" evidence="2">
    <location>
        <begin position="1904"/>
        <end position="1917"/>
    </location>
</feature>
<feature type="compositionally biased region" description="Basic and acidic residues" evidence="2">
    <location>
        <begin position="2990"/>
        <end position="3002"/>
    </location>
</feature>
<feature type="region of interest" description="Disordered" evidence="2">
    <location>
        <begin position="1094"/>
        <end position="1177"/>
    </location>
</feature>
<feature type="compositionally biased region" description="Basic and acidic residues" evidence="2">
    <location>
        <begin position="1009"/>
        <end position="1022"/>
    </location>
</feature>
<feature type="region of interest" description="Disordered" evidence="2">
    <location>
        <begin position="2323"/>
        <end position="2524"/>
    </location>
</feature>
<feature type="region of interest" description="Disordered" evidence="2">
    <location>
        <begin position="293"/>
        <end position="341"/>
    </location>
</feature>
<gene>
    <name evidence="3" type="ORF">V7S43_003397</name>
</gene>
<feature type="compositionally biased region" description="Basic and acidic residues" evidence="2">
    <location>
        <begin position="1122"/>
        <end position="1157"/>
    </location>
</feature>
<feature type="compositionally biased region" description="Polar residues" evidence="2">
    <location>
        <begin position="1096"/>
        <end position="1121"/>
    </location>
</feature>
<feature type="region of interest" description="Disordered" evidence="2">
    <location>
        <begin position="3124"/>
        <end position="3190"/>
    </location>
</feature>
<feature type="compositionally biased region" description="Low complexity" evidence="2">
    <location>
        <begin position="919"/>
        <end position="936"/>
    </location>
</feature>
<feature type="compositionally biased region" description="Polar residues" evidence="2">
    <location>
        <begin position="181"/>
        <end position="193"/>
    </location>
</feature>
<feature type="region of interest" description="Disordered" evidence="2">
    <location>
        <begin position="49"/>
        <end position="93"/>
    </location>
</feature>
<feature type="region of interest" description="Disordered" evidence="2">
    <location>
        <begin position="1882"/>
        <end position="2180"/>
    </location>
</feature>
<feature type="coiled-coil region" evidence="1">
    <location>
        <begin position="2575"/>
        <end position="2609"/>
    </location>
</feature>
<feature type="compositionally biased region" description="Polar residues" evidence="2">
    <location>
        <begin position="1560"/>
        <end position="1572"/>
    </location>
</feature>
<feature type="compositionally biased region" description="Basic and acidic residues" evidence="2">
    <location>
        <begin position="1378"/>
        <end position="1393"/>
    </location>
</feature>
<feature type="compositionally biased region" description="Polar residues" evidence="2">
    <location>
        <begin position="1417"/>
        <end position="1427"/>
    </location>
</feature>
<feature type="compositionally biased region" description="Basic residues" evidence="2">
    <location>
        <begin position="368"/>
        <end position="379"/>
    </location>
</feature>
<keyword evidence="4" id="KW-1185">Reference proteome</keyword>
<comment type="caution">
    <text evidence="3">The sequence shown here is derived from an EMBL/GenBank/DDBJ whole genome shotgun (WGS) entry which is preliminary data.</text>
</comment>
<evidence type="ECO:0000313" key="4">
    <source>
        <dbReference type="Proteomes" id="UP001632037"/>
    </source>
</evidence>
<dbReference type="EMBL" id="JBIMZQ010000005">
    <property type="protein sequence ID" value="KAL3671474.1"/>
    <property type="molecule type" value="Genomic_DNA"/>
</dbReference>
<feature type="region of interest" description="Disordered" evidence="2">
    <location>
        <begin position="1523"/>
        <end position="1708"/>
    </location>
</feature>
<feature type="compositionally biased region" description="Basic and acidic residues" evidence="2">
    <location>
        <begin position="831"/>
        <end position="852"/>
    </location>
</feature>
<reference evidence="3 4" key="1">
    <citation type="submission" date="2024-09" db="EMBL/GenBank/DDBJ databases">
        <title>Genome sequencing and assembly of Phytophthora oleae, isolate VK10A, causative agent of rot of olive drupes.</title>
        <authorList>
            <person name="Conti Taguali S."/>
            <person name="Riolo M."/>
            <person name="La Spada F."/>
            <person name="Cacciola S.O."/>
            <person name="Dionisio G."/>
        </authorList>
    </citation>
    <scope>NUCLEOTIDE SEQUENCE [LARGE SCALE GENOMIC DNA]</scope>
    <source>
        <strain evidence="3 4">VK10A</strain>
    </source>
</reference>
<feature type="region of interest" description="Disordered" evidence="2">
    <location>
        <begin position="1"/>
        <end position="37"/>
    </location>
</feature>
<name>A0ABD3FZ42_9STRA</name>
<feature type="compositionally biased region" description="Polar residues" evidence="2">
    <location>
        <begin position="2115"/>
        <end position="2127"/>
    </location>
</feature>
<feature type="compositionally biased region" description="Basic and acidic residues" evidence="2">
    <location>
        <begin position="1201"/>
        <end position="1211"/>
    </location>
</feature>
<evidence type="ECO:0000256" key="2">
    <source>
        <dbReference type="SAM" id="MobiDB-lite"/>
    </source>
</evidence>
<accession>A0ABD3FZ42</accession>
<feature type="compositionally biased region" description="Basic and acidic residues" evidence="2">
    <location>
        <begin position="2061"/>
        <end position="2070"/>
    </location>
</feature>
<feature type="compositionally biased region" description="Acidic residues" evidence="2">
    <location>
        <begin position="1546"/>
        <end position="1556"/>
    </location>
</feature>
<feature type="compositionally biased region" description="Polar residues" evidence="2">
    <location>
        <begin position="1615"/>
        <end position="1626"/>
    </location>
</feature>
<feature type="region of interest" description="Disordered" evidence="2">
    <location>
        <begin position="904"/>
        <end position="942"/>
    </location>
</feature>
<feature type="compositionally biased region" description="Polar residues" evidence="2">
    <location>
        <begin position="2079"/>
        <end position="2096"/>
    </location>
</feature>
<feature type="region of interest" description="Disordered" evidence="2">
    <location>
        <begin position="774"/>
        <end position="863"/>
    </location>
</feature>
<feature type="compositionally biased region" description="Basic and acidic residues" evidence="2">
    <location>
        <begin position="1936"/>
        <end position="1948"/>
    </location>
</feature>
<feature type="compositionally biased region" description="Low complexity" evidence="2">
    <location>
        <begin position="3241"/>
        <end position="3251"/>
    </location>
</feature>
<feature type="coiled-coil region" evidence="1">
    <location>
        <begin position="1777"/>
        <end position="1804"/>
    </location>
</feature>
<feature type="region of interest" description="Disordered" evidence="2">
    <location>
        <begin position="964"/>
        <end position="1041"/>
    </location>
</feature>
<feature type="compositionally biased region" description="Acidic residues" evidence="2">
    <location>
        <begin position="2323"/>
        <end position="2338"/>
    </location>
</feature>
<feature type="compositionally biased region" description="Polar residues" evidence="2">
    <location>
        <begin position="1212"/>
        <end position="1223"/>
    </location>
</feature>
<feature type="compositionally biased region" description="Polar residues" evidence="2">
    <location>
        <begin position="2165"/>
        <end position="2180"/>
    </location>
</feature>
<feature type="compositionally biased region" description="Acidic residues" evidence="2">
    <location>
        <begin position="1470"/>
        <end position="1492"/>
    </location>
</feature>
<feature type="compositionally biased region" description="Acidic residues" evidence="2">
    <location>
        <begin position="787"/>
        <end position="811"/>
    </location>
</feature>
<feature type="compositionally biased region" description="Basic and acidic residues" evidence="2">
    <location>
        <begin position="1359"/>
        <end position="1369"/>
    </location>
</feature>
<feature type="compositionally biased region" description="Basic and acidic residues" evidence="2">
    <location>
        <begin position="1"/>
        <end position="13"/>
    </location>
</feature>
<feature type="compositionally biased region" description="Polar residues" evidence="2">
    <location>
        <begin position="318"/>
        <end position="331"/>
    </location>
</feature>
<feature type="compositionally biased region" description="Low complexity" evidence="2">
    <location>
        <begin position="1603"/>
        <end position="1614"/>
    </location>
</feature>
<feature type="compositionally biased region" description="Acidic residues" evidence="2">
    <location>
        <begin position="3101"/>
        <end position="3110"/>
    </location>
</feature>
<feature type="compositionally biased region" description="Acidic residues" evidence="2">
    <location>
        <begin position="2048"/>
        <end position="2060"/>
    </location>
</feature>
<feature type="region of interest" description="Disordered" evidence="2">
    <location>
        <begin position="3040"/>
        <end position="3111"/>
    </location>
</feature>
<feature type="compositionally biased region" description="Polar residues" evidence="2">
    <location>
        <begin position="1158"/>
        <end position="1177"/>
    </location>
</feature>
<feature type="region of interest" description="Disordered" evidence="2">
    <location>
        <begin position="1725"/>
        <end position="1749"/>
    </location>
</feature>
<feature type="compositionally biased region" description="Basic and acidic residues" evidence="2">
    <location>
        <begin position="1431"/>
        <end position="1447"/>
    </location>
</feature>
<feature type="region of interest" description="Disordered" evidence="2">
    <location>
        <begin position="368"/>
        <end position="563"/>
    </location>
</feature>
<feature type="region of interest" description="Disordered" evidence="2">
    <location>
        <begin position="2946"/>
        <end position="3002"/>
    </location>
</feature>
<feature type="compositionally biased region" description="Basic and acidic residues" evidence="2">
    <location>
        <begin position="3227"/>
        <end position="3240"/>
    </location>
</feature>
<feature type="compositionally biased region" description="Basic and acidic residues" evidence="2">
    <location>
        <begin position="380"/>
        <end position="406"/>
    </location>
</feature>
<feature type="compositionally biased region" description="Polar residues" evidence="2">
    <location>
        <begin position="484"/>
        <end position="509"/>
    </location>
</feature>
<feature type="region of interest" description="Disordered" evidence="2">
    <location>
        <begin position="3216"/>
        <end position="3264"/>
    </location>
</feature>
<feature type="compositionally biased region" description="Basic and acidic residues" evidence="2">
    <location>
        <begin position="73"/>
        <end position="88"/>
    </location>
</feature>
<feature type="region of interest" description="Disordered" evidence="2">
    <location>
        <begin position="1356"/>
        <end position="1503"/>
    </location>
</feature>
<feature type="compositionally biased region" description="Acidic residues" evidence="2">
    <location>
        <begin position="1949"/>
        <end position="1961"/>
    </location>
</feature>
<feature type="compositionally biased region" description="Basic and acidic residues" evidence="2">
    <location>
        <begin position="3125"/>
        <end position="3150"/>
    </location>
</feature>
<feature type="compositionally biased region" description="Acidic residues" evidence="2">
    <location>
        <begin position="1394"/>
        <end position="1408"/>
    </location>
</feature>
<feature type="compositionally biased region" description="Acidic residues" evidence="2">
    <location>
        <begin position="1673"/>
        <end position="1686"/>
    </location>
</feature>
<proteinExistence type="predicted"/>
<protein>
    <submittedName>
        <fullName evidence="3">Uncharacterized protein</fullName>
    </submittedName>
</protein>